<name>A0A4D7JDA1_9BACT</name>
<keyword evidence="2" id="KW-1185">Reference proteome</keyword>
<evidence type="ECO:0000313" key="2">
    <source>
        <dbReference type="Proteomes" id="UP000298616"/>
    </source>
</evidence>
<accession>A0A4D7JDA1</accession>
<dbReference type="AlphaFoldDB" id="A0A4D7JDA1"/>
<dbReference type="KEGG" id="fpf:DCC35_05780"/>
<sequence>MRILLAFILLAFQTLMYGQVQRASLVGDELYSVKRKSSQSFLYLHQNDSTKKFDHAKYKIDASEKDSLNLANEIPTFSLMWETAVESGDLKVKTIQIDKPEKFNDVLKRLANHYLDLDEKPFLDDYEAIGVMIHESRAYAPIYEYLSSKGLVVEGIKVEQVGIARSKSLNNVGISGSPIVPIPYLIYLQIKSE</sequence>
<dbReference type="RefSeq" id="WP_137089878.1">
    <property type="nucleotide sequence ID" value="NZ_CP028923.1"/>
</dbReference>
<reference evidence="1 2" key="1">
    <citation type="submission" date="2018-04" db="EMBL/GenBank/DDBJ databases">
        <title>Complete genome uncultured novel isolate.</title>
        <authorList>
            <person name="Merlino G."/>
        </authorList>
    </citation>
    <scope>NUCLEOTIDE SEQUENCE [LARGE SCALE GENOMIC DNA]</scope>
    <source>
        <strain evidence="2">R1DC9</strain>
    </source>
</reference>
<organism evidence="1 2">
    <name type="scientific">Mangrovivirga cuniculi</name>
    <dbReference type="NCBI Taxonomy" id="2715131"/>
    <lineage>
        <taxon>Bacteria</taxon>
        <taxon>Pseudomonadati</taxon>
        <taxon>Bacteroidota</taxon>
        <taxon>Cytophagia</taxon>
        <taxon>Cytophagales</taxon>
        <taxon>Mangrovivirgaceae</taxon>
        <taxon>Mangrovivirga</taxon>
    </lineage>
</organism>
<protein>
    <submittedName>
        <fullName evidence="1">Uncharacterized protein</fullName>
    </submittedName>
</protein>
<gene>
    <name evidence="1" type="ORF">DCC35_05780</name>
</gene>
<dbReference type="Proteomes" id="UP000298616">
    <property type="component" value="Chromosome"/>
</dbReference>
<proteinExistence type="predicted"/>
<dbReference type="EMBL" id="CP028923">
    <property type="protein sequence ID" value="QCK14289.1"/>
    <property type="molecule type" value="Genomic_DNA"/>
</dbReference>
<evidence type="ECO:0000313" key="1">
    <source>
        <dbReference type="EMBL" id="QCK14289.1"/>
    </source>
</evidence>